<feature type="transmembrane region" description="Helical" evidence="1">
    <location>
        <begin position="219"/>
        <end position="235"/>
    </location>
</feature>
<protein>
    <submittedName>
        <fullName evidence="2">Uncharacterized protein</fullName>
    </submittedName>
</protein>
<organism evidence="2 3">
    <name type="scientific">Lihuaxuella thermophila</name>
    <dbReference type="NCBI Taxonomy" id="1173111"/>
    <lineage>
        <taxon>Bacteria</taxon>
        <taxon>Bacillati</taxon>
        <taxon>Bacillota</taxon>
        <taxon>Bacilli</taxon>
        <taxon>Bacillales</taxon>
        <taxon>Thermoactinomycetaceae</taxon>
        <taxon>Lihuaxuella</taxon>
    </lineage>
</organism>
<dbReference type="EMBL" id="FOCQ01000003">
    <property type="protein sequence ID" value="SEM89739.1"/>
    <property type="molecule type" value="Genomic_DNA"/>
</dbReference>
<evidence type="ECO:0000256" key="1">
    <source>
        <dbReference type="SAM" id="Phobius"/>
    </source>
</evidence>
<feature type="transmembrane region" description="Helical" evidence="1">
    <location>
        <begin position="175"/>
        <end position="191"/>
    </location>
</feature>
<proteinExistence type="predicted"/>
<feature type="transmembrane region" description="Helical" evidence="1">
    <location>
        <begin position="114"/>
        <end position="139"/>
    </location>
</feature>
<feature type="transmembrane region" description="Helical" evidence="1">
    <location>
        <begin position="151"/>
        <end position="169"/>
    </location>
</feature>
<evidence type="ECO:0000313" key="3">
    <source>
        <dbReference type="Proteomes" id="UP000199695"/>
    </source>
</evidence>
<keyword evidence="1" id="KW-1133">Transmembrane helix</keyword>
<dbReference type="Proteomes" id="UP000199695">
    <property type="component" value="Unassembled WGS sequence"/>
</dbReference>
<gene>
    <name evidence="2" type="ORF">SAMN05444955_10353</name>
</gene>
<feature type="transmembrane region" description="Helical" evidence="1">
    <location>
        <begin position="70"/>
        <end position="94"/>
    </location>
</feature>
<feature type="transmembrane region" description="Helical" evidence="1">
    <location>
        <begin position="35"/>
        <end position="58"/>
    </location>
</feature>
<dbReference type="AlphaFoldDB" id="A0A1H8C4G4"/>
<keyword evidence="1" id="KW-0472">Membrane</keyword>
<keyword evidence="3" id="KW-1185">Reference proteome</keyword>
<name>A0A1H8C4G4_9BACL</name>
<evidence type="ECO:0000313" key="2">
    <source>
        <dbReference type="EMBL" id="SEM89739.1"/>
    </source>
</evidence>
<dbReference type="STRING" id="1173111.SAMN05444955_10353"/>
<reference evidence="2 3" key="1">
    <citation type="submission" date="2016-10" db="EMBL/GenBank/DDBJ databases">
        <authorList>
            <person name="de Groot N.N."/>
        </authorList>
    </citation>
    <scope>NUCLEOTIDE SEQUENCE [LARGE SCALE GENOMIC DNA]</scope>
    <source>
        <strain evidence="2 3">DSM 46701</strain>
    </source>
</reference>
<accession>A0A1H8C4G4</accession>
<keyword evidence="1" id="KW-0812">Transmembrane</keyword>
<sequence length="251" mass="27294">MIGIPLFMAILETTHPVHLKPTGVYRALSSHVDWWIFLHVIQLVLFGLLGLAVYWLVSGIRGLAATVARISVLCFVIFYNAFDALVGLGNGILIKYTQGTAPEQREVLEKAIDAFWTSGIATLITALAVTSWLIAVFAAMIARAEAESKRWLVLLGVVAVPFGLFSFPAGISGTLVWWICVVGLGVVFALLAKPRLSTGLLTVAALLFASSHTPPWGPPGLFCFFLATLLVELNLEKQFAFRVQLARKSRA</sequence>